<comment type="caution">
    <text evidence="3">The sequence shown here is derived from an EMBL/GenBank/DDBJ whole genome shotgun (WGS) entry which is preliminary data.</text>
</comment>
<dbReference type="Pfam" id="PF02603">
    <property type="entry name" value="Hpr_kinase_N"/>
    <property type="match status" value="1"/>
</dbReference>
<dbReference type="InterPro" id="IPR011126">
    <property type="entry name" value="Hpr_kin/Pase_Hpr_N"/>
</dbReference>
<keyword evidence="4" id="KW-1185">Reference proteome</keyword>
<dbReference type="GO" id="GO:0000155">
    <property type="term" value="F:phosphorelay sensor kinase activity"/>
    <property type="evidence" value="ECO:0007669"/>
    <property type="project" value="InterPro"/>
</dbReference>
<dbReference type="InterPro" id="IPR028979">
    <property type="entry name" value="Ser_kin/Pase_Hpr-like_N_sf"/>
</dbReference>
<evidence type="ECO:0000313" key="4">
    <source>
        <dbReference type="Proteomes" id="UP001198163"/>
    </source>
</evidence>
<sequence>MKTSELAGYLGAESLNTEWTDRDIKGVYTTDLLSDAMANAVDNGILVTIQAHKNTVAVATLKDLAAIVVCNNRPIPDDMMEAAKEEQIALFLTKESQFVVSGKLYQAFKA</sequence>
<organism evidence="3 4">
    <name type="scientific">Teretinema zuelzerae</name>
    <dbReference type="NCBI Taxonomy" id="156"/>
    <lineage>
        <taxon>Bacteria</taxon>
        <taxon>Pseudomonadati</taxon>
        <taxon>Spirochaetota</taxon>
        <taxon>Spirochaetia</taxon>
        <taxon>Spirochaetales</taxon>
        <taxon>Treponemataceae</taxon>
        <taxon>Teretinema</taxon>
    </lineage>
</organism>
<gene>
    <name evidence="3" type="ORF">K7J14_13990</name>
</gene>
<dbReference type="AlphaFoldDB" id="A0AAE3ELX7"/>
<reference evidence="3" key="1">
    <citation type="submission" date="2021-08" db="EMBL/GenBank/DDBJ databases">
        <title>Comparative analyses of Brucepasteria parasyntrophica and Teretinema zuelzerae.</title>
        <authorList>
            <person name="Song Y."/>
            <person name="Brune A."/>
        </authorList>
    </citation>
    <scope>NUCLEOTIDE SEQUENCE</scope>
    <source>
        <strain evidence="3">DSM 1903</strain>
    </source>
</reference>
<evidence type="ECO:0000256" key="1">
    <source>
        <dbReference type="ARBA" id="ARBA00011643"/>
    </source>
</evidence>
<dbReference type="GO" id="GO:0005524">
    <property type="term" value="F:ATP binding"/>
    <property type="evidence" value="ECO:0007669"/>
    <property type="project" value="InterPro"/>
</dbReference>
<feature type="domain" description="HPr(Ser) kinase/phosphorylase N-terminal" evidence="2">
    <location>
        <begin position="61"/>
        <end position="103"/>
    </location>
</feature>
<dbReference type="Gene3D" id="3.40.1390.20">
    <property type="entry name" value="HprK N-terminal domain-like"/>
    <property type="match status" value="1"/>
</dbReference>
<dbReference type="GO" id="GO:0006109">
    <property type="term" value="P:regulation of carbohydrate metabolic process"/>
    <property type="evidence" value="ECO:0007669"/>
    <property type="project" value="InterPro"/>
</dbReference>
<evidence type="ECO:0000313" key="3">
    <source>
        <dbReference type="EMBL" id="MCD1655804.1"/>
    </source>
</evidence>
<protein>
    <recommendedName>
        <fullName evidence="2">HPr(Ser) kinase/phosphorylase N-terminal domain-containing protein</fullName>
    </recommendedName>
</protein>
<dbReference type="EMBL" id="JAINWA010000003">
    <property type="protein sequence ID" value="MCD1655804.1"/>
    <property type="molecule type" value="Genomic_DNA"/>
</dbReference>
<dbReference type="RefSeq" id="WP_230757657.1">
    <property type="nucleotide sequence ID" value="NZ_JAINWA010000003.1"/>
</dbReference>
<evidence type="ECO:0000259" key="2">
    <source>
        <dbReference type="Pfam" id="PF02603"/>
    </source>
</evidence>
<dbReference type="Proteomes" id="UP001198163">
    <property type="component" value="Unassembled WGS sequence"/>
</dbReference>
<proteinExistence type="predicted"/>
<accession>A0AAE3ELX7</accession>
<comment type="subunit">
    <text evidence="1">Homohexamer.</text>
</comment>
<dbReference type="SUPFAM" id="SSF75138">
    <property type="entry name" value="HprK N-terminal domain-like"/>
    <property type="match status" value="1"/>
</dbReference>
<name>A0AAE3ELX7_9SPIR</name>